<evidence type="ECO:0000256" key="1">
    <source>
        <dbReference type="SAM" id="SignalP"/>
    </source>
</evidence>
<proteinExistence type="predicted"/>
<reference evidence="2" key="1">
    <citation type="journal article" date="2022" name="bioRxiv">
        <title>Sequencing and chromosome-scale assembly of the giantPleurodeles waltlgenome.</title>
        <authorList>
            <person name="Brown T."/>
            <person name="Elewa A."/>
            <person name="Iarovenko S."/>
            <person name="Subramanian E."/>
            <person name="Araus A.J."/>
            <person name="Petzold A."/>
            <person name="Susuki M."/>
            <person name="Suzuki K.-i.T."/>
            <person name="Hayashi T."/>
            <person name="Toyoda A."/>
            <person name="Oliveira C."/>
            <person name="Osipova E."/>
            <person name="Leigh N.D."/>
            <person name="Simon A."/>
            <person name="Yun M.H."/>
        </authorList>
    </citation>
    <scope>NUCLEOTIDE SEQUENCE</scope>
    <source>
        <strain evidence="2">20211129_DDA</strain>
        <tissue evidence="2">Liver</tissue>
    </source>
</reference>
<protein>
    <submittedName>
        <fullName evidence="2">Uncharacterized protein</fullName>
    </submittedName>
</protein>
<evidence type="ECO:0000313" key="2">
    <source>
        <dbReference type="EMBL" id="KAJ1152696.1"/>
    </source>
</evidence>
<gene>
    <name evidence="2" type="ORF">NDU88_005471</name>
</gene>
<feature type="chain" id="PRO_5043350241" evidence="1">
    <location>
        <begin position="35"/>
        <end position="85"/>
    </location>
</feature>
<sequence length="85" mass="9661">MHTQPTLFLSQYLWSGCLPSWLLLESGCCHLAYCGPTTHDDFVLLFGSPIKRQRVLTRLAGSKNEIALLQEMSVTELETKKHVRD</sequence>
<dbReference type="AlphaFoldDB" id="A0AAV7RM81"/>
<keyword evidence="3" id="KW-1185">Reference proteome</keyword>
<name>A0AAV7RM81_PLEWA</name>
<comment type="caution">
    <text evidence="2">The sequence shown here is derived from an EMBL/GenBank/DDBJ whole genome shotgun (WGS) entry which is preliminary data.</text>
</comment>
<accession>A0AAV7RM81</accession>
<dbReference type="Proteomes" id="UP001066276">
    <property type="component" value="Chromosome 5"/>
</dbReference>
<feature type="signal peptide" evidence="1">
    <location>
        <begin position="1"/>
        <end position="34"/>
    </location>
</feature>
<dbReference type="EMBL" id="JANPWB010000009">
    <property type="protein sequence ID" value="KAJ1152696.1"/>
    <property type="molecule type" value="Genomic_DNA"/>
</dbReference>
<evidence type="ECO:0000313" key="3">
    <source>
        <dbReference type="Proteomes" id="UP001066276"/>
    </source>
</evidence>
<keyword evidence="1" id="KW-0732">Signal</keyword>
<organism evidence="2 3">
    <name type="scientific">Pleurodeles waltl</name>
    <name type="common">Iberian ribbed newt</name>
    <dbReference type="NCBI Taxonomy" id="8319"/>
    <lineage>
        <taxon>Eukaryota</taxon>
        <taxon>Metazoa</taxon>
        <taxon>Chordata</taxon>
        <taxon>Craniata</taxon>
        <taxon>Vertebrata</taxon>
        <taxon>Euteleostomi</taxon>
        <taxon>Amphibia</taxon>
        <taxon>Batrachia</taxon>
        <taxon>Caudata</taxon>
        <taxon>Salamandroidea</taxon>
        <taxon>Salamandridae</taxon>
        <taxon>Pleurodelinae</taxon>
        <taxon>Pleurodeles</taxon>
    </lineage>
</organism>